<proteinExistence type="predicted"/>
<name>A0ABV2PHX8_9BACI</name>
<reference evidence="1 2" key="1">
    <citation type="submission" date="2024-06" db="EMBL/GenBank/DDBJ databases">
        <title>Sorghum-associated microbial communities from plants grown in Nebraska, USA.</title>
        <authorList>
            <person name="Schachtman D."/>
        </authorList>
    </citation>
    <scope>NUCLEOTIDE SEQUENCE [LARGE SCALE GENOMIC DNA]</scope>
    <source>
        <strain evidence="1 2">736</strain>
    </source>
</reference>
<dbReference type="RefSeq" id="WP_354471491.1">
    <property type="nucleotide sequence ID" value="NZ_JBEPSB010000005.1"/>
</dbReference>
<sequence>MIKELMFERLRKIENLEQRQLLKDIVSGVFVNLVDYQDEMNKKLEERIFNEMEDLENKHDIFVTLSSKEDVDPIHDCLFPMLPSDLEQKQIHIGKMLEALRKNETFVLLTLFLQCDSRQIQQLLTQQRYFAGKLLTTQGQVDIKVSLQKNTTYLEEIDKLYPIFQINGLPWKTINHPYAHKFFDVVLVDSPPLNEDAEIIEFTMDLQEFEHKKRLDMVPLWNIERHAVKNVGFPTPAVDKVNYEHVLSLRKTGSHHGYLVDTQEENVRYVKRLENEITIVSPQDKSGIWQLLKIAQIEEEKIGKLNYPLVSNRRTDRFMHKYASKYSANVKTKGEIIRLVNSFEIAEKIELANVEIMESFQGTSFSHSTDPSLLDVIGEKSNKKVMLLQFTAKEEKSFISNDILSFLVSEVQRHFFEYRCEGIWL</sequence>
<evidence type="ECO:0000313" key="2">
    <source>
        <dbReference type="Proteomes" id="UP001549363"/>
    </source>
</evidence>
<protein>
    <recommendedName>
        <fullName evidence="3">Normocyte-binding protein</fullName>
    </recommendedName>
</protein>
<dbReference type="Proteomes" id="UP001549363">
    <property type="component" value="Unassembled WGS sequence"/>
</dbReference>
<dbReference type="EMBL" id="JBEPSB010000005">
    <property type="protein sequence ID" value="MET4560531.1"/>
    <property type="molecule type" value="Genomic_DNA"/>
</dbReference>
<evidence type="ECO:0000313" key="1">
    <source>
        <dbReference type="EMBL" id="MET4560531.1"/>
    </source>
</evidence>
<gene>
    <name evidence="1" type="ORF">ABIA69_001675</name>
</gene>
<evidence type="ECO:0008006" key="3">
    <source>
        <dbReference type="Google" id="ProtNLM"/>
    </source>
</evidence>
<organism evidence="1 2">
    <name type="scientific">Lysinibacillus parviboronicapiens</name>
    <dbReference type="NCBI Taxonomy" id="436516"/>
    <lineage>
        <taxon>Bacteria</taxon>
        <taxon>Bacillati</taxon>
        <taxon>Bacillota</taxon>
        <taxon>Bacilli</taxon>
        <taxon>Bacillales</taxon>
        <taxon>Bacillaceae</taxon>
        <taxon>Lysinibacillus</taxon>
    </lineage>
</organism>
<accession>A0ABV2PHX8</accession>
<keyword evidence="2" id="KW-1185">Reference proteome</keyword>
<comment type="caution">
    <text evidence="1">The sequence shown here is derived from an EMBL/GenBank/DDBJ whole genome shotgun (WGS) entry which is preliminary data.</text>
</comment>